<comment type="caution">
    <text evidence="1">The sequence shown here is derived from an EMBL/GenBank/DDBJ whole genome shotgun (WGS) entry which is preliminary data.</text>
</comment>
<dbReference type="EMBL" id="CAVLEF010000265">
    <property type="protein sequence ID" value="CAK1554128.1"/>
    <property type="molecule type" value="Genomic_DNA"/>
</dbReference>
<keyword evidence="2" id="KW-1185">Reference proteome</keyword>
<name>A0AAV1JXX3_9NEOP</name>
<accession>A0AAV1JXX3</accession>
<evidence type="ECO:0000313" key="1">
    <source>
        <dbReference type="EMBL" id="CAK1554128.1"/>
    </source>
</evidence>
<protein>
    <submittedName>
        <fullName evidence="1">Uncharacterized protein</fullName>
    </submittedName>
</protein>
<evidence type="ECO:0000313" key="2">
    <source>
        <dbReference type="Proteomes" id="UP001497472"/>
    </source>
</evidence>
<sequence length="81" mass="9655">MKKRGRGSLVKLIGLLYDKYKHKLYEAWVKVKNFFKQVYREIKKVFQKVGRSISNFFNKLFGNFKKRKASTMKPPPAQVKN</sequence>
<reference evidence="1 2" key="1">
    <citation type="submission" date="2023-11" db="EMBL/GenBank/DDBJ databases">
        <authorList>
            <person name="Okamura Y."/>
        </authorList>
    </citation>
    <scope>NUCLEOTIDE SEQUENCE [LARGE SCALE GENOMIC DNA]</scope>
</reference>
<dbReference type="Proteomes" id="UP001497472">
    <property type="component" value="Unassembled WGS sequence"/>
</dbReference>
<dbReference type="AlphaFoldDB" id="A0AAV1JXX3"/>
<gene>
    <name evidence="1" type="ORF">LNINA_LOCUS13064</name>
</gene>
<proteinExistence type="predicted"/>
<organism evidence="1 2">
    <name type="scientific">Leptosia nina</name>
    <dbReference type="NCBI Taxonomy" id="320188"/>
    <lineage>
        <taxon>Eukaryota</taxon>
        <taxon>Metazoa</taxon>
        <taxon>Ecdysozoa</taxon>
        <taxon>Arthropoda</taxon>
        <taxon>Hexapoda</taxon>
        <taxon>Insecta</taxon>
        <taxon>Pterygota</taxon>
        <taxon>Neoptera</taxon>
        <taxon>Endopterygota</taxon>
        <taxon>Lepidoptera</taxon>
        <taxon>Glossata</taxon>
        <taxon>Ditrysia</taxon>
        <taxon>Papilionoidea</taxon>
        <taxon>Pieridae</taxon>
        <taxon>Pierinae</taxon>
        <taxon>Leptosia</taxon>
    </lineage>
</organism>